<keyword evidence="6" id="KW-0812">Transmembrane</keyword>
<evidence type="ECO:0000256" key="2">
    <source>
        <dbReference type="ARBA" id="ARBA00008958"/>
    </source>
</evidence>
<dbReference type="InterPro" id="IPR018782">
    <property type="entry name" value="MCU_reg"/>
</dbReference>
<evidence type="ECO:0000256" key="5">
    <source>
        <dbReference type="ARBA" id="ARBA00022568"/>
    </source>
</evidence>
<dbReference type="Pfam" id="PF10161">
    <property type="entry name" value="DDDD"/>
    <property type="match status" value="1"/>
</dbReference>
<evidence type="ECO:0000256" key="6">
    <source>
        <dbReference type="ARBA" id="ARBA00022692"/>
    </source>
</evidence>
<organism evidence="16 17">
    <name type="scientific">Branchiostoma lanceolatum</name>
    <name type="common">Common lancelet</name>
    <name type="synonym">Amphioxus lanceolatum</name>
    <dbReference type="NCBI Taxonomy" id="7740"/>
    <lineage>
        <taxon>Eukaryota</taxon>
        <taxon>Metazoa</taxon>
        <taxon>Chordata</taxon>
        <taxon>Cephalochordata</taxon>
        <taxon>Leptocardii</taxon>
        <taxon>Amphioxiformes</taxon>
        <taxon>Branchiostomatidae</taxon>
        <taxon>Branchiostoma</taxon>
    </lineage>
</organism>
<dbReference type="GO" id="GO:1990246">
    <property type="term" value="C:uniplex complex"/>
    <property type="evidence" value="ECO:0007669"/>
    <property type="project" value="UniProtKB-UniRule"/>
</dbReference>
<evidence type="ECO:0000256" key="4">
    <source>
        <dbReference type="ARBA" id="ARBA00022448"/>
    </source>
</evidence>
<keyword evidence="9 15" id="KW-0809">Transit peptide</keyword>
<evidence type="ECO:0000256" key="9">
    <source>
        <dbReference type="ARBA" id="ARBA00022946"/>
    </source>
</evidence>
<evidence type="ECO:0000256" key="7">
    <source>
        <dbReference type="ARBA" id="ARBA00022792"/>
    </source>
</evidence>
<keyword evidence="5 15" id="KW-0109">Calcium transport</keyword>
<evidence type="ECO:0000313" key="16">
    <source>
        <dbReference type="EMBL" id="CAH1272875.1"/>
    </source>
</evidence>
<evidence type="ECO:0000256" key="12">
    <source>
        <dbReference type="ARBA" id="ARBA00023128"/>
    </source>
</evidence>
<dbReference type="PANTHER" id="PTHR33904:SF1">
    <property type="entry name" value="ESSENTIAL MCU REGULATOR, MITOCHONDRIAL"/>
    <property type="match status" value="1"/>
</dbReference>
<proteinExistence type="inferred from homology"/>
<keyword evidence="12 15" id="KW-0496">Mitochondrion</keyword>
<evidence type="ECO:0000256" key="14">
    <source>
        <dbReference type="ARBA" id="ARBA00031235"/>
    </source>
</evidence>
<dbReference type="AlphaFoldDB" id="A0A8K0EXT1"/>
<comment type="subcellular location">
    <subcellularLocation>
        <location evidence="1 15">Mitochondrion inner membrane</location>
        <topology evidence="1 15">Single-pass membrane protein</topology>
    </subcellularLocation>
</comment>
<evidence type="ECO:0000256" key="13">
    <source>
        <dbReference type="ARBA" id="ARBA00023136"/>
    </source>
</evidence>
<comment type="similarity">
    <text evidence="2 15">Belongs to the SMDT1/EMRE family.</text>
</comment>
<protein>
    <recommendedName>
        <fullName evidence="3 15">Essential MCU regulator, mitochondrial</fullName>
    </recommendedName>
    <alternativeName>
        <fullName evidence="14 15">Single-pass membrane protein with aspartate-rich tail 1, mitochondrial</fullName>
    </alternativeName>
</protein>
<dbReference type="OrthoDB" id="10039145at2759"/>
<evidence type="ECO:0000313" key="17">
    <source>
        <dbReference type="Proteomes" id="UP000838412"/>
    </source>
</evidence>
<dbReference type="GO" id="GO:0051560">
    <property type="term" value="P:mitochondrial calcium ion homeostasis"/>
    <property type="evidence" value="ECO:0007669"/>
    <property type="project" value="UniProtKB-UniRule"/>
</dbReference>
<evidence type="ECO:0000256" key="8">
    <source>
        <dbReference type="ARBA" id="ARBA00022837"/>
    </source>
</evidence>
<keyword evidence="17" id="KW-1185">Reference proteome</keyword>
<dbReference type="Proteomes" id="UP000838412">
    <property type="component" value="Chromosome 9"/>
</dbReference>
<dbReference type="EMBL" id="OV696694">
    <property type="protein sequence ID" value="CAH1272875.1"/>
    <property type="molecule type" value="Genomic_DNA"/>
</dbReference>
<name>A0A8K0EXT1_BRALA</name>
<comment type="function">
    <text evidence="15">Essential regulatory subunit of the mitochondrial calcium uniporter complex (uniplex), a complex that mediates calcium uptake into mitochondria.</text>
</comment>
<keyword evidence="4 15" id="KW-0813">Transport</keyword>
<evidence type="ECO:0000256" key="3">
    <source>
        <dbReference type="ARBA" id="ARBA00022180"/>
    </source>
</evidence>
<keyword evidence="7 15" id="KW-0999">Mitochondrion inner membrane</keyword>
<accession>A0A8K0EXT1</accession>
<reference evidence="16" key="1">
    <citation type="submission" date="2022-01" db="EMBL/GenBank/DDBJ databases">
        <authorList>
            <person name="Braso-Vives M."/>
        </authorList>
    </citation>
    <scope>NUCLEOTIDE SEQUENCE</scope>
</reference>
<keyword evidence="10" id="KW-1133">Transmembrane helix</keyword>
<dbReference type="GO" id="GO:0036444">
    <property type="term" value="P:calcium import into the mitochondrion"/>
    <property type="evidence" value="ECO:0007669"/>
    <property type="project" value="UniProtKB-UniRule"/>
</dbReference>
<dbReference type="PANTHER" id="PTHR33904">
    <property type="entry name" value="ESSENTIAL MCU REGULATOR, MITOCHONDRIAL"/>
    <property type="match status" value="1"/>
</dbReference>
<sequence length="167" mass="18314">MYRERAKYICLLIVSERSSLIPARVTIEIVGLASRHRQCIASFCRPRLKLLFQYLPPGGAAARSADAVEETSKMATLVANLARARVLLARNIAERGLHAARQAAPVRTKITSANGALLPEPYNIRFGLAKVVAVMVPFIYVGATMSREGAAFLEENDIFVPDDDDDD</sequence>
<keyword evidence="11 15" id="KW-0406">Ion transport</keyword>
<keyword evidence="8 15" id="KW-0106">Calcium</keyword>
<evidence type="ECO:0000256" key="11">
    <source>
        <dbReference type="ARBA" id="ARBA00023065"/>
    </source>
</evidence>
<evidence type="ECO:0000256" key="1">
    <source>
        <dbReference type="ARBA" id="ARBA00004434"/>
    </source>
</evidence>
<evidence type="ECO:0000256" key="15">
    <source>
        <dbReference type="RuleBase" id="RU369077"/>
    </source>
</evidence>
<comment type="subunit">
    <text evidence="15">Component of the uniplex complex. Interacts (via the transmembrane region) with MCU (via the first transmembrane region); the interaction is direct.</text>
</comment>
<keyword evidence="13" id="KW-0472">Membrane</keyword>
<gene>
    <name evidence="16" type="primary">SMDT1</name>
    <name evidence="16" type="ORF">BLAG_LOCUS24405</name>
</gene>
<evidence type="ECO:0000256" key="10">
    <source>
        <dbReference type="ARBA" id="ARBA00022989"/>
    </source>
</evidence>